<feature type="region of interest" description="Disordered" evidence="1">
    <location>
        <begin position="37"/>
        <end position="78"/>
    </location>
</feature>
<proteinExistence type="predicted"/>
<keyword evidence="3" id="KW-1185">Reference proteome</keyword>
<name>A0A9D4MIM2_DREPO</name>
<reference evidence="2" key="2">
    <citation type="submission" date="2020-11" db="EMBL/GenBank/DDBJ databases">
        <authorList>
            <person name="McCartney M.A."/>
            <person name="Auch B."/>
            <person name="Kono T."/>
            <person name="Mallez S."/>
            <person name="Becker A."/>
            <person name="Gohl D.M."/>
            <person name="Silverstein K.A.T."/>
            <person name="Koren S."/>
            <person name="Bechman K.B."/>
            <person name="Herman A."/>
            <person name="Abrahante J.E."/>
            <person name="Garbe J."/>
        </authorList>
    </citation>
    <scope>NUCLEOTIDE SEQUENCE</scope>
    <source>
        <strain evidence="2">Duluth1</strain>
        <tissue evidence="2">Whole animal</tissue>
    </source>
</reference>
<reference evidence="2" key="1">
    <citation type="journal article" date="2019" name="bioRxiv">
        <title>The Genome of the Zebra Mussel, Dreissena polymorpha: A Resource for Invasive Species Research.</title>
        <authorList>
            <person name="McCartney M.A."/>
            <person name="Auch B."/>
            <person name="Kono T."/>
            <person name="Mallez S."/>
            <person name="Zhang Y."/>
            <person name="Obille A."/>
            <person name="Becker A."/>
            <person name="Abrahante J.E."/>
            <person name="Garbe J."/>
            <person name="Badalamenti J.P."/>
            <person name="Herman A."/>
            <person name="Mangelson H."/>
            <person name="Liachko I."/>
            <person name="Sullivan S."/>
            <person name="Sone E.D."/>
            <person name="Koren S."/>
            <person name="Silverstein K.A.T."/>
            <person name="Beckman K.B."/>
            <person name="Gohl D.M."/>
        </authorList>
    </citation>
    <scope>NUCLEOTIDE SEQUENCE</scope>
    <source>
        <strain evidence="2">Duluth1</strain>
        <tissue evidence="2">Whole animal</tissue>
    </source>
</reference>
<organism evidence="2 3">
    <name type="scientific">Dreissena polymorpha</name>
    <name type="common">Zebra mussel</name>
    <name type="synonym">Mytilus polymorpha</name>
    <dbReference type="NCBI Taxonomy" id="45954"/>
    <lineage>
        <taxon>Eukaryota</taxon>
        <taxon>Metazoa</taxon>
        <taxon>Spiralia</taxon>
        <taxon>Lophotrochozoa</taxon>
        <taxon>Mollusca</taxon>
        <taxon>Bivalvia</taxon>
        <taxon>Autobranchia</taxon>
        <taxon>Heteroconchia</taxon>
        <taxon>Euheterodonta</taxon>
        <taxon>Imparidentia</taxon>
        <taxon>Neoheterodontei</taxon>
        <taxon>Myida</taxon>
        <taxon>Dreissenoidea</taxon>
        <taxon>Dreissenidae</taxon>
        <taxon>Dreissena</taxon>
    </lineage>
</organism>
<evidence type="ECO:0000256" key="1">
    <source>
        <dbReference type="SAM" id="MobiDB-lite"/>
    </source>
</evidence>
<evidence type="ECO:0000313" key="3">
    <source>
        <dbReference type="Proteomes" id="UP000828390"/>
    </source>
</evidence>
<dbReference type="Proteomes" id="UP000828390">
    <property type="component" value="Unassembled WGS sequence"/>
</dbReference>
<evidence type="ECO:0000313" key="2">
    <source>
        <dbReference type="EMBL" id="KAH3876026.1"/>
    </source>
</evidence>
<protein>
    <submittedName>
        <fullName evidence="2">Uncharacterized protein</fullName>
    </submittedName>
</protein>
<accession>A0A9D4MIM2</accession>
<dbReference type="EMBL" id="JAIWYP010000002">
    <property type="protein sequence ID" value="KAH3876026.1"/>
    <property type="molecule type" value="Genomic_DNA"/>
</dbReference>
<dbReference type="AlphaFoldDB" id="A0A9D4MIM2"/>
<gene>
    <name evidence="2" type="ORF">DPMN_039306</name>
</gene>
<comment type="caution">
    <text evidence="2">The sequence shown here is derived from an EMBL/GenBank/DDBJ whole genome shotgun (WGS) entry which is preliminary data.</text>
</comment>
<sequence length="78" mass="8884">MEVKTRAHYTKKKTSKSTIHWECSQRAAKSFGVVVVVDDDDEEEEEEEEEEDDDDDDGGGSGSDDDDDDDDFDYDNEI</sequence>